<comment type="caution">
    <text evidence="1">The sequence shown here is derived from an EMBL/GenBank/DDBJ whole genome shotgun (WGS) entry which is preliminary data.</text>
</comment>
<gene>
    <name evidence="1" type="ORF">LSAT_V11C800440810</name>
</gene>
<name>A0A9R1UUL2_LACSA</name>
<proteinExistence type="predicted"/>
<organism evidence="1 2">
    <name type="scientific">Lactuca sativa</name>
    <name type="common">Garden lettuce</name>
    <dbReference type="NCBI Taxonomy" id="4236"/>
    <lineage>
        <taxon>Eukaryota</taxon>
        <taxon>Viridiplantae</taxon>
        <taxon>Streptophyta</taxon>
        <taxon>Embryophyta</taxon>
        <taxon>Tracheophyta</taxon>
        <taxon>Spermatophyta</taxon>
        <taxon>Magnoliopsida</taxon>
        <taxon>eudicotyledons</taxon>
        <taxon>Gunneridae</taxon>
        <taxon>Pentapetalae</taxon>
        <taxon>asterids</taxon>
        <taxon>campanulids</taxon>
        <taxon>Asterales</taxon>
        <taxon>Asteraceae</taxon>
        <taxon>Cichorioideae</taxon>
        <taxon>Cichorieae</taxon>
        <taxon>Lactucinae</taxon>
        <taxon>Lactuca</taxon>
    </lineage>
</organism>
<sequence length="220" mass="25183">MVFGCLSVTSVYRTYKFVLHAIYLKGFGCERSKTFTILDVSFPWRKCHRSLAYTGSPCSMSLCPEYVSPLVQLTVTPNAPPPSPKVPSTLTQHPSYSSHLTITRSEDDVFKLHHFVDLFHLSSWPIHQALFTNKEPRGYKSVAKNPKWFDSMTEEMATLHQNATWELVPNPKNTHLVTQGFTQYWVYANDIIIVGNHASTRCTFIFQLNKEFSFTNLGRL</sequence>
<evidence type="ECO:0000313" key="2">
    <source>
        <dbReference type="Proteomes" id="UP000235145"/>
    </source>
</evidence>
<dbReference type="Proteomes" id="UP000235145">
    <property type="component" value="Unassembled WGS sequence"/>
</dbReference>
<dbReference type="EMBL" id="NBSK02000008">
    <property type="protein sequence ID" value="KAJ0194011.1"/>
    <property type="molecule type" value="Genomic_DNA"/>
</dbReference>
<reference evidence="1 2" key="1">
    <citation type="journal article" date="2017" name="Nat. Commun.">
        <title>Genome assembly with in vitro proximity ligation data and whole-genome triplication in lettuce.</title>
        <authorList>
            <person name="Reyes-Chin-Wo S."/>
            <person name="Wang Z."/>
            <person name="Yang X."/>
            <person name="Kozik A."/>
            <person name="Arikit S."/>
            <person name="Song C."/>
            <person name="Xia L."/>
            <person name="Froenicke L."/>
            <person name="Lavelle D.O."/>
            <person name="Truco M.J."/>
            <person name="Xia R."/>
            <person name="Zhu S."/>
            <person name="Xu C."/>
            <person name="Xu H."/>
            <person name="Xu X."/>
            <person name="Cox K."/>
            <person name="Korf I."/>
            <person name="Meyers B.C."/>
            <person name="Michelmore R.W."/>
        </authorList>
    </citation>
    <scope>NUCLEOTIDE SEQUENCE [LARGE SCALE GENOMIC DNA]</scope>
    <source>
        <strain evidence="2">cv. Salinas</strain>
        <tissue evidence="1">Seedlings</tissue>
    </source>
</reference>
<dbReference type="AlphaFoldDB" id="A0A9R1UUL2"/>
<evidence type="ECO:0000313" key="1">
    <source>
        <dbReference type="EMBL" id="KAJ0194011.1"/>
    </source>
</evidence>
<accession>A0A9R1UUL2</accession>
<protein>
    <recommendedName>
        <fullName evidence="3">Reverse transcriptase Ty1/copia-type domain-containing protein</fullName>
    </recommendedName>
</protein>
<evidence type="ECO:0008006" key="3">
    <source>
        <dbReference type="Google" id="ProtNLM"/>
    </source>
</evidence>
<keyword evidence="2" id="KW-1185">Reference proteome</keyword>